<keyword evidence="4" id="KW-0328">Glycosyltransferase</keyword>
<feature type="domain" description="Glycosyltransferase subfamily 4-like N-terminal" evidence="3">
    <location>
        <begin position="13"/>
        <end position="182"/>
    </location>
</feature>
<dbReference type="EC" id="2.4.-.-" evidence="4"/>
<dbReference type="EMBL" id="CP076136">
    <property type="protein sequence ID" value="QWG25114.1"/>
    <property type="molecule type" value="Genomic_DNA"/>
</dbReference>
<organism evidence="4 5">
    <name type="scientific">Bradyrhizobium sediminis</name>
    <dbReference type="NCBI Taxonomy" id="2840469"/>
    <lineage>
        <taxon>Bacteria</taxon>
        <taxon>Pseudomonadati</taxon>
        <taxon>Pseudomonadota</taxon>
        <taxon>Alphaproteobacteria</taxon>
        <taxon>Hyphomicrobiales</taxon>
        <taxon>Nitrobacteraceae</taxon>
        <taxon>Bradyrhizobium</taxon>
    </lineage>
</organism>
<reference evidence="4 5" key="1">
    <citation type="submission" date="2021-06" db="EMBL/GenBank/DDBJ databases">
        <title>Bradyrhizobium sp. S2-11-4 Genome sequencing.</title>
        <authorList>
            <person name="Jin L."/>
        </authorList>
    </citation>
    <scope>NUCLEOTIDE SEQUENCE [LARGE SCALE GENOMIC DNA]</scope>
    <source>
        <strain evidence="4 5">S2-11-4</strain>
    </source>
</reference>
<keyword evidence="5" id="KW-1185">Reference proteome</keyword>
<dbReference type="PANTHER" id="PTHR12526:SF623">
    <property type="entry name" value="WABG"/>
    <property type="match status" value="1"/>
</dbReference>
<dbReference type="Gene3D" id="3.40.50.2000">
    <property type="entry name" value="Glycogen Phosphorylase B"/>
    <property type="match status" value="2"/>
</dbReference>
<keyword evidence="1" id="KW-1133">Transmembrane helix</keyword>
<proteinExistence type="predicted"/>
<keyword evidence="1" id="KW-0472">Membrane</keyword>
<dbReference type="SUPFAM" id="SSF53756">
    <property type="entry name" value="UDP-Glycosyltransferase/glycogen phosphorylase"/>
    <property type="match status" value="1"/>
</dbReference>
<evidence type="ECO:0000313" key="5">
    <source>
        <dbReference type="Proteomes" id="UP000676951"/>
    </source>
</evidence>
<keyword evidence="1" id="KW-0812">Transmembrane</keyword>
<protein>
    <submittedName>
        <fullName evidence="4">Glycosyltransferase</fullName>
        <ecNumber evidence="4">2.4.-.-</ecNumber>
    </submittedName>
</protein>
<dbReference type="Pfam" id="PF13439">
    <property type="entry name" value="Glyco_transf_4"/>
    <property type="match status" value="1"/>
</dbReference>
<accession>A0A975P3V1</accession>
<name>A0A975P3V1_9BRAD</name>
<dbReference type="InterPro" id="IPR001296">
    <property type="entry name" value="Glyco_trans_1"/>
</dbReference>
<dbReference type="InterPro" id="IPR028098">
    <property type="entry name" value="Glyco_trans_4-like_N"/>
</dbReference>
<keyword evidence="4" id="KW-0808">Transferase</keyword>
<evidence type="ECO:0000259" key="2">
    <source>
        <dbReference type="Pfam" id="PF00534"/>
    </source>
</evidence>
<gene>
    <name evidence="4" type="ORF">KMZ93_09655</name>
</gene>
<dbReference type="AlphaFoldDB" id="A0A975P3V1"/>
<feature type="transmembrane region" description="Helical" evidence="1">
    <location>
        <begin position="94"/>
        <end position="116"/>
    </location>
</feature>
<dbReference type="RefSeq" id="WP_215605854.1">
    <property type="nucleotide sequence ID" value="NZ_CP076136.1"/>
</dbReference>
<sequence>MADVIFTIGTLEIGGAELHLASVAAELVSRGWKVSIYSLAGEGPLARSLVEKGVNVICPPIRRNGRPAPMIVRLIRFSIVFGHLFTVLARRRPAIVHCFLPIAYLTTAPLAILTGIKVRIMSRRSLNHYQRNHRWLGFLERRLHRYMTAILGNSRHVVEDLLQEGAVAPRLGLIYNGVDLERATPRAARSDTRAALGLSADALVLIVVANLIPYKGHLDLINALAEADPLLPSNWRLLIVGRDDGIAIAIEALAAKQGIGHHIKLLGSRDDVPDLIAASDLGILPSHEEGFSNAIIEQMGAGLCVIATDVGGNSEAIIDGAAGRIVPPQDSGALSEAIVQLANDPALRFRFGSAAKARVQTNFTLDACVARYESLYGGLLNGKLPCEIEEVHVGRADEG</sequence>
<dbReference type="Proteomes" id="UP000676951">
    <property type="component" value="Chromosome"/>
</dbReference>
<evidence type="ECO:0000313" key="4">
    <source>
        <dbReference type="EMBL" id="QWG25114.1"/>
    </source>
</evidence>
<dbReference type="PANTHER" id="PTHR12526">
    <property type="entry name" value="GLYCOSYLTRANSFERASE"/>
    <property type="match status" value="1"/>
</dbReference>
<dbReference type="Pfam" id="PF00534">
    <property type="entry name" value="Glycos_transf_1"/>
    <property type="match status" value="1"/>
</dbReference>
<feature type="domain" description="Glycosyl transferase family 1" evidence="2">
    <location>
        <begin position="191"/>
        <end position="357"/>
    </location>
</feature>
<evidence type="ECO:0000259" key="3">
    <source>
        <dbReference type="Pfam" id="PF13439"/>
    </source>
</evidence>
<evidence type="ECO:0000256" key="1">
    <source>
        <dbReference type="SAM" id="Phobius"/>
    </source>
</evidence>
<dbReference type="GO" id="GO:0016757">
    <property type="term" value="F:glycosyltransferase activity"/>
    <property type="evidence" value="ECO:0007669"/>
    <property type="project" value="UniProtKB-KW"/>
</dbReference>